<feature type="transmembrane region" description="Helical" evidence="5">
    <location>
        <begin position="56"/>
        <end position="77"/>
    </location>
</feature>
<dbReference type="InterPro" id="IPR004695">
    <property type="entry name" value="SLAC1/Mae1/Ssu1/TehA"/>
</dbReference>
<dbReference type="Gene3D" id="1.50.10.150">
    <property type="entry name" value="Voltage-dependent anion channel"/>
    <property type="match status" value="1"/>
</dbReference>
<evidence type="ECO:0008006" key="8">
    <source>
        <dbReference type="Google" id="ProtNLM"/>
    </source>
</evidence>
<evidence type="ECO:0000256" key="2">
    <source>
        <dbReference type="ARBA" id="ARBA00022692"/>
    </source>
</evidence>
<dbReference type="GO" id="GO:0016020">
    <property type="term" value="C:membrane"/>
    <property type="evidence" value="ECO:0007669"/>
    <property type="project" value="UniProtKB-SubCell"/>
</dbReference>
<feature type="transmembrane region" description="Helical" evidence="5">
    <location>
        <begin position="98"/>
        <end position="114"/>
    </location>
</feature>
<keyword evidence="7" id="KW-1185">Reference proteome</keyword>
<feature type="transmembrane region" description="Helical" evidence="5">
    <location>
        <begin position="21"/>
        <end position="44"/>
    </location>
</feature>
<keyword evidence="3 5" id="KW-1133">Transmembrane helix</keyword>
<comment type="caution">
    <text evidence="6">The sequence shown here is derived from an EMBL/GenBank/DDBJ whole genome shotgun (WGS) entry which is preliminary data.</text>
</comment>
<dbReference type="Proteomes" id="UP000799764">
    <property type="component" value="Unassembled WGS sequence"/>
</dbReference>
<keyword evidence="4 5" id="KW-0472">Membrane</keyword>
<protein>
    <recommendedName>
        <fullName evidence="8">C4-dicarboxylate transporter/malic acid transport protein</fullName>
    </recommendedName>
</protein>
<dbReference type="PANTHER" id="PTHR31162">
    <property type="entry name" value="MALIC ACID TRANSPORT PROTEIN-RELATED"/>
    <property type="match status" value="1"/>
</dbReference>
<name>A0A9P4PB89_9PLEO</name>
<dbReference type="GO" id="GO:0015140">
    <property type="term" value="F:malate transmembrane transporter activity"/>
    <property type="evidence" value="ECO:0007669"/>
    <property type="project" value="InterPro"/>
</dbReference>
<feature type="transmembrane region" description="Helical" evidence="5">
    <location>
        <begin position="164"/>
        <end position="184"/>
    </location>
</feature>
<sequence length="398" mass="44190">MPLRRILNDTRARKHLPFSERLHHFTWAWFECTMSTGAIATVLGQQPFGFDGLQTIGKTFFILDLVLFLTFCACITYRFIRTQPGALSTSLHHPEESFFFGTFWVSIALILYGIQQYGVPSSGPWLVKALEVLFWTYAACAVLVAVFQYHVIFDTRKLPVTDALPAWILPIYPFLVLGPLAAVLEYSQPPEAALPIMLGGICFQGLGWGVALIMYTIYVTRLINSDLPEPSKRPAMYVAVGPAAYTANTLVALGTQAPKVLPPDFLGIGSFPVGEVWKAIGVPCGIFLWLLAFWFCALSTVSVLSSRKEMHFTLNWWAFIFPNVGLTIALIQIANVLDSDGIKGVCAAMTVVLVVLWVFVAVMNVRAVWRGDVLWPGMDEDLEGEGEHGDDEEEGWET</sequence>
<organism evidence="6 7">
    <name type="scientific">Karstenula rhodostoma CBS 690.94</name>
    <dbReference type="NCBI Taxonomy" id="1392251"/>
    <lineage>
        <taxon>Eukaryota</taxon>
        <taxon>Fungi</taxon>
        <taxon>Dikarya</taxon>
        <taxon>Ascomycota</taxon>
        <taxon>Pezizomycotina</taxon>
        <taxon>Dothideomycetes</taxon>
        <taxon>Pleosporomycetidae</taxon>
        <taxon>Pleosporales</taxon>
        <taxon>Massarineae</taxon>
        <taxon>Didymosphaeriaceae</taxon>
        <taxon>Karstenula</taxon>
    </lineage>
</organism>
<feature type="transmembrane region" description="Helical" evidence="5">
    <location>
        <begin position="276"/>
        <end position="304"/>
    </location>
</feature>
<evidence type="ECO:0000313" key="7">
    <source>
        <dbReference type="Proteomes" id="UP000799764"/>
    </source>
</evidence>
<proteinExistence type="predicted"/>
<dbReference type="Pfam" id="PF03595">
    <property type="entry name" value="SLAC1"/>
    <property type="match status" value="1"/>
</dbReference>
<dbReference type="PANTHER" id="PTHR31162:SF0">
    <property type="entry name" value="MALIC ACID TRANSPORT PROTEIN"/>
    <property type="match status" value="1"/>
</dbReference>
<reference evidence="6" key="1">
    <citation type="journal article" date="2020" name="Stud. Mycol.">
        <title>101 Dothideomycetes genomes: a test case for predicting lifestyles and emergence of pathogens.</title>
        <authorList>
            <person name="Haridas S."/>
            <person name="Albert R."/>
            <person name="Binder M."/>
            <person name="Bloem J."/>
            <person name="Labutti K."/>
            <person name="Salamov A."/>
            <person name="Andreopoulos B."/>
            <person name="Baker S."/>
            <person name="Barry K."/>
            <person name="Bills G."/>
            <person name="Bluhm B."/>
            <person name="Cannon C."/>
            <person name="Castanera R."/>
            <person name="Culley D."/>
            <person name="Daum C."/>
            <person name="Ezra D."/>
            <person name="Gonzalez J."/>
            <person name="Henrissat B."/>
            <person name="Kuo A."/>
            <person name="Liang C."/>
            <person name="Lipzen A."/>
            <person name="Lutzoni F."/>
            <person name="Magnuson J."/>
            <person name="Mondo S."/>
            <person name="Nolan M."/>
            <person name="Ohm R."/>
            <person name="Pangilinan J."/>
            <person name="Park H.-J."/>
            <person name="Ramirez L."/>
            <person name="Alfaro M."/>
            <person name="Sun H."/>
            <person name="Tritt A."/>
            <person name="Yoshinaga Y."/>
            <person name="Zwiers L.-H."/>
            <person name="Turgeon B."/>
            <person name="Goodwin S."/>
            <person name="Spatafora J."/>
            <person name="Crous P."/>
            <person name="Grigoriev I."/>
        </authorList>
    </citation>
    <scope>NUCLEOTIDE SEQUENCE</scope>
    <source>
        <strain evidence="6">CBS 690.94</strain>
    </source>
</reference>
<feature type="transmembrane region" description="Helical" evidence="5">
    <location>
        <begin position="341"/>
        <end position="362"/>
    </location>
</feature>
<dbReference type="OrthoDB" id="2901184at2759"/>
<keyword evidence="2 5" id="KW-0812">Transmembrane</keyword>
<feature type="transmembrane region" description="Helical" evidence="5">
    <location>
        <begin position="134"/>
        <end position="152"/>
    </location>
</feature>
<feature type="transmembrane region" description="Helical" evidence="5">
    <location>
        <begin position="316"/>
        <end position="335"/>
    </location>
</feature>
<evidence type="ECO:0000256" key="4">
    <source>
        <dbReference type="ARBA" id="ARBA00023136"/>
    </source>
</evidence>
<evidence type="ECO:0000313" key="6">
    <source>
        <dbReference type="EMBL" id="KAF2439934.1"/>
    </source>
</evidence>
<evidence type="ECO:0000256" key="3">
    <source>
        <dbReference type="ARBA" id="ARBA00022989"/>
    </source>
</evidence>
<accession>A0A9P4PB89</accession>
<dbReference type="EMBL" id="MU001508">
    <property type="protein sequence ID" value="KAF2439934.1"/>
    <property type="molecule type" value="Genomic_DNA"/>
</dbReference>
<gene>
    <name evidence="6" type="ORF">P171DRAFT_421221</name>
</gene>
<comment type="subcellular location">
    <subcellularLocation>
        <location evidence="1">Membrane</location>
        <topology evidence="1">Multi-pass membrane protein</topology>
    </subcellularLocation>
</comment>
<feature type="transmembrane region" description="Helical" evidence="5">
    <location>
        <begin position="196"/>
        <end position="223"/>
    </location>
</feature>
<evidence type="ECO:0000256" key="1">
    <source>
        <dbReference type="ARBA" id="ARBA00004141"/>
    </source>
</evidence>
<dbReference type="AlphaFoldDB" id="A0A9P4PB89"/>
<dbReference type="CDD" id="cd09317">
    <property type="entry name" value="TDT_Mae1_like"/>
    <property type="match status" value="1"/>
</dbReference>
<feature type="transmembrane region" description="Helical" evidence="5">
    <location>
        <begin position="235"/>
        <end position="256"/>
    </location>
</feature>
<evidence type="ECO:0000256" key="5">
    <source>
        <dbReference type="SAM" id="Phobius"/>
    </source>
</evidence>
<dbReference type="InterPro" id="IPR030185">
    <property type="entry name" value="Mae1"/>
</dbReference>
<dbReference type="InterPro" id="IPR038665">
    <property type="entry name" value="Voltage-dep_anion_channel_sf"/>
</dbReference>